<dbReference type="EMBL" id="FOUU01000011">
    <property type="protein sequence ID" value="SFN03615.1"/>
    <property type="molecule type" value="Genomic_DNA"/>
</dbReference>
<reference evidence="2 3" key="1">
    <citation type="submission" date="2016-10" db="EMBL/GenBank/DDBJ databases">
        <authorList>
            <person name="de Groot N.N."/>
        </authorList>
    </citation>
    <scope>NUCLEOTIDE SEQUENCE [LARGE SCALE GENOMIC DNA]</scope>
    <source>
        <strain evidence="2 3">DSM 9990</strain>
    </source>
</reference>
<evidence type="ECO:0000313" key="2">
    <source>
        <dbReference type="EMBL" id="SFN03615.1"/>
    </source>
</evidence>
<dbReference type="Pfam" id="PF01875">
    <property type="entry name" value="Memo"/>
    <property type="match status" value="1"/>
</dbReference>
<dbReference type="STRING" id="39841.SAMN05660836_02410"/>
<dbReference type="Gene3D" id="3.40.830.10">
    <property type="entry name" value="LigB-like"/>
    <property type="match status" value="1"/>
</dbReference>
<evidence type="ECO:0000313" key="3">
    <source>
        <dbReference type="Proteomes" id="UP000199611"/>
    </source>
</evidence>
<gene>
    <name evidence="2" type="ORF">SAMN05660836_02410</name>
</gene>
<dbReference type="Proteomes" id="UP000199611">
    <property type="component" value="Unassembled WGS sequence"/>
</dbReference>
<organism evidence="2 3">
    <name type="scientific">Thermodesulforhabdus norvegica</name>
    <dbReference type="NCBI Taxonomy" id="39841"/>
    <lineage>
        <taxon>Bacteria</taxon>
        <taxon>Pseudomonadati</taxon>
        <taxon>Thermodesulfobacteriota</taxon>
        <taxon>Syntrophobacteria</taxon>
        <taxon>Syntrophobacterales</taxon>
        <taxon>Thermodesulforhabdaceae</taxon>
        <taxon>Thermodesulforhabdus</taxon>
    </lineage>
</organism>
<name>A0A1I4VR72_9BACT</name>
<dbReference type="OrthoDB" id="9771412at2"/>
<accession>A0A1I4VR72</accession>
<dbReference type="InterPro" id="IPR002737">
    <property type="entry name" value="MEMO1_fam"/>
</dbReference>
<proteinExistence type="inferred from homology"/>
<dbReference type="PANTHER" id="PTHR11060">
    <property type="entry name" value="PROTEIN MEMO1"/>
    <property type="match status" value="1"/>
</dbReference>
<comment type="similarity">
    <text evidence="1">Belongs to the MEMO1 family.</text>
</comment>
<sequence length="404" mass="45804">MEYPRIRYGVEAIPTVYQGRKVILLRDRLGYSEDQLIVDPRMITILGLMDGTNSIRDIQAFYMRQTGELLFSDQIKELVARLDECLFLDNERFAGTVARHVESFLKDPIRHPAHSGASYPEDPRELEKFLRNLLESAGQIPEASSDLKADREKIVGLVVPHIDLSLGGKCYGMAYAKAEKSAHPRVWLIIGTCHEPLDDFFALTTKDFETPMGIVPVEKKICEEIKSRIRLFDITGGEYHHAREHTIEFQVLFIGLLFPEARIVPLLCSFTREDYEMRGEVIDEVVAVLTDLIINEDVGVIASVDLAHVGPRYGDTFVPDLVTVREHIAKDRHLCGLLAGRDREGFERALWQQHEVRRICGASPLFVFNRILPENVAGSVLDVSYGFVDQNRSFVTFAAMTFHS</sequence>
<evidence type="ECO:0000256" key="1">
    <source>
        <dbReference type="ARBA" id="ARBA00006315"/>
    </source>
</evidence>
<dbReference type="NCBIfam" id="TIGR04336">
    <property type="entry name" value="AmmeMemoSam_B"/>
    <property type="match status" value="1"/>
</dbReference>
<protein>
    <recommendedName>
        <fullName evidence="4">AmmeMemoRadiSam system protein B</fullName>
    </recommendedName>
</protein>
<dbReference type="PANTHER" id="PTHR11060:SF0">
    <property type="entry name" value="PROTEIN MEMO1"/>
    <property type="match status" value="1"/>
</dbReference>
<keyword evidence="3" id="KW-1185">Reference proteome</keyword>
<dbReference type="AlphaFoldDB" id="A0A1I4VR72"/>
<dbReference type="CDD" id="cd07361">
    <property type="entry name" value="MEMO_like"/>
    <property type="match status" value="1"/>
</dbReference>
<dbReference type="RefSeq" id="WP_093396101.1">
    <property type="nucleotide sequence ID" value="NZ_FOUU01000011.1"/>
</dbReference>
<evidence type="ECO:0008006" key="4">
    <source>
        <dbReference type="Google" id="ProtNLM"/>
    </source>
</evidence>